<reference evidence="9 10" key="2">
    <citation type="journal article" date="2019" name="Nat. Med.">
        <title>A library of human gut bacterial isolates paired with longitudinal multiomics data enables mechanistic microbiome research.</title>
        <authorList>
            <person name="Poyet M."/>
            <person name="Groussin M."/>
            <person name="Gibbons S.M."/>
            <person name="Avila-Pacheco J."/>
            <person name="Jiang X."/>
            <person name="Kearney S.M."/>
            <person name="Perrotta A.R."/>
            <person name="Berdy B."/>
            <person name="Zhao S."/>
            <person name="Lieberman T.D."/>
            <person name="Swanson P.K."/>
            <person name="Smith M."/>
            <person name="Roesemann S."/>
            <person name="Alexander J.E."/>
            <person name="Rich S.A."/>
            <person name="Livny J."/>
            <person name="Vlamakis H."/>
            <person name="Clish C."/>
            <person name="Bullock K."/>
            <person name="Deik A."/>
            <person name="Scott J."/>
            <person name="Pierce K.A."/>
            <person name="Xavier R.J."/>
            <person name="Alm E.J."/>
        </authorList>
    </citation>
    <scope>NUCLEOTIDE SEQUENCE [LARGE SCALE GENOMIC DNA]</scope>
    <source>
        <strain evidence="4 10">BIOML-A21</strain>
        <strain evidence="3 9">BIOML-A25</strain>
    </source>
</reference>
<dbReference type="Pfam" id="PF01531">
    <property type="entry name" value="Glyco_transf_11"/>
    <property type="match status" value="1"/>
</dbReference>
<organism evidence="6 8">
    <name type="scientific">Bacteroides caccae</name>
    <dbReference type="NCBI Taxonomy" id="47678"/>
    <lineage>
        <taxon>Bacteria</taxon>
        <taxon>Pseudomonadati</taxon>
        <taxon>Bacteroidota</taxon>
        <taxon>Bacteroidia</taxon>
        <taxon>Bacteroidales</taxon>
        <taxon>Bacteroidaceae</taxon>
        <taxon>Bacteroides</taxon>
    </lineage>
</organism>
<dbReference type="GO" id="GO:0016020">
    <property type="term" value="C:membrane"/>
    <property type="evidence" value="ECO:0007669"/>
    <property type="project" value="InterPro"/>
</dbReference>
<dbReference type="AlphaFoldDB" id="A0A413JE34"/>
<dbReference type="GO" id="GO:0005975">
    <property type="term" value="P:carbohydrate metabolic process"/>
    <property type="evidence" value="ECO:0007669"/>
    <property type="project" value="InterPro"/>
</dbReference>
<dbReference type="GO" id="GO:0008107">
    <property type="term" value="F:galactoside 2-alpha-L-fucosyltransferase activity"/>
    <property type="evidence" value="ECO:0007669"/>
    <property type="project" value="InterPro"/>
</dbReference>
<evidence type="ECO:0000256" key="2">
    <source>
        <dbReference type="ARBA" id="ARBA00022679"/>
    </source>
</evidence>
<dbReference type="PANTHER" id="PTHR11927:SF9">
    <property type="entry name" value="L-FUCOSYLTRANSFERASE"/>
    <property type="match status" value="1"/>
</dbReference>
<dbReference type="EMBL" id="VVYJ01000005">
    <property type="protein sequence ID" value="KAA5477082.1"/>
    <property type="molecule type" value="Genomic_DNA"/>
</dbReference>
<sequence>MKFIWFKGDLGNQVFSCAFYNYLKKKFPHEKIYGCMKTSVPIVVNKYFDLELPESYKYLDNLLFVIFRISKKLHIKWGMSTDVYFKEDALFYNGYWQNNKFYDRDNSWLKMKLPKDIGSKNLAILEDMKKTNSVSIHIRRGDYLKYKKIYGIDTDTYYKNAIVKIKQIIENPVFFYFSNDMEWVRENMGDKNRDYYIDWNVGERSFLDMYLMSKAKANIIANSTFSYWAAYLNENNAIVIYPKEWYNKNCTEKSPAIFYENWIAI</sequence>
<dbReference type="EMBL" id="QRUO01000031">
    <property type="protein sequence ID" value="RGR66340.1"/>
    <property type="molecule type" value="Genomic_DNA"/>
</dbReference>
<dbReference type="Proteomes" id="UP000491168">
    <property type="component" value="Unassembled WGS sequence"/>
</dbReference>
<evidence type="ECO:0000313" key="7">
    <source>
        <dbReference type="Proteomes" id="UP000284205"/>
    </source>
</evidence>
<evidence type="ECO:0000313" key="6">
    <source>
        <dbReference type="EMBL" id="RGY30030.1"/>
    </source>
</evidence>
<protein>
    <submittedName>
        <fullName evidence="6">Alpha-1,2-fucosyltransferase</fullName>
    </submittedName>
</protein>
<evidence type="ECO:0000313" key="8">
    <source>
        <dbReference type="Proteomes" id="UP000284431"/>
    </source>
</evidence>
<keyword evidence="1 6" id="KW-0328">Glycosyltransferase</keyword>
<gene>
    <name evidence="5" type="ORF">DWY26_21050</name>
    <name evidence="6" type="ORF">DXA49_00465</name>
    <name evidence="4" type="ORF">F2Y35_16615</name>
    <name evidence="3" type="ORF">F2Y39_09910</name>
</gene>
<evidence type="ECO:0000313" key="9">
    <source>
        <dbReference type="Proteomes" id="UP000427825"/>
    </source>
</evidence>
<dbReference type="EMBL" id="QSCS01000001">
    <property type="protein sequence ID" value="RGY30030.1"/>
    <property type="molecule type" value="Genomic_DNA"/>
</dbReference>
<evidence type="ECO:0000313" key="4">
    <source>
        <dbReference type="EMBL" id="KAA5489321.1"/>
    </source>
</evidence>
<dbReference type="PANTHER" id="PTHR11927">
    <property type="entry name" value="GALACTOSIDE 2-L-FUCOSYLTRANSFERASE"/>
    <property type="match status" value="1"/>
</dbReference>
<dbReference type="GeneID" id="75114820"/>
<comment type="caution">
    <text evidence="6">The sequence shown here is derived from an EMBL/GenBank/DDBJ whole genome shotgun (WGS) entry which is preliminary data.</text>
</comment>
<proteinExistence type="predicted"/>
<dbReference type="CDD" id="cd11301">
    <property type="entry name" value="Fut1_Fut2_like"/>
    <property type="match status" value="1"/>
</dbReference>
<accession>A0A413JE34</accession>
<reference evidence="7 8" key="1">
    <citation type="submission" date="2018-08" db="EMBL/GenBank/DDBJ databases">
        <title>A genome reference for cultivated species of the human gut microbiota.</title>
        <authorList>
            <person name="Zou Y."/>
            <person name="Xue W."/>
            <person name="Luo G."/>
        </authorList>
    </citation>
    <scope>NUCLEOTIDE SEQUENCE [LARGE SCALE GENOMIC DNA]</scope>
    <source>
        <strain evidence="5 7">AF24-29LB</strain>
        <strain evidence="6 8">OF02-6LB</strain>
    </source>
</reference>
<keyword evidence="2 6" id="KW-0808">Transferase</keyword>
<name>A0A413JE34_9BACE</name>
<evidence type="ECO:0000313" key="5">
    <source>
        <dbReference type="EMBL" id="RGR66340.1"/>
    </source>
</evidence>
<dbReference type="Gene3D" id="3.40.50.11350">
    <property type="match status" value="1"/>
</dbReference>
<evidence type="ECO:0000256" key="1">
    <source>
        <dbReference type="ARBA" id="ARBA00022676"/>
    </source>
</evidence>
<dbReference type="InterPro" id="IPR002516">
    <property type="entry name" value="Glyco_trans_11"/>
</dbReference>
<evidence type="ECO:0000313" key="3">
    <source>
        <dbReference type="EMBL" id="KAA5477082.1"/>
    </source>
</evidence>
<dbReference type="Proteomes" id="UP000284431">
    <property type="component" value="Unassembled WGS sequence"/>
</dbReference>
<dbReference type="RefSeq" id="WP_005681218.1">
    <property type="nucleotide sequence ID" value="NZ_CABMOQ010000007.1"/>
</dbReference>
<dbReference type="Proteomes" id="UP000427825">
    <property type="component" value="Unassembled WGS sequence"/>
</dbReference>
<dbReference type="EMBL" id="VVYF01000017">
    <property type="protein sequence ID" value="KAA5489321.1"/>
    <property type="molecule type" value="Genomic_DNA"/>
</dbReference>
<evidence type="ECO:0000313" key="10">
    <source>
        <dbReference type="Proteomes" id="UP000491168"/>
    </source>
</evidence>
<dbReference type="Proteomes" id="UP000284205">
    <property type="component" value="Unassembled WGS sequence"/>
</dbReference>